<dbReference type="STRING" id="699218.HMPREF0889_0633"/>
<dbReference type="InterPro" id="IPR004839">
    <property type="entry name" value="Aminotransferase_I/II_large"/>
</dbReference>
<dbReference type="Proteomes" id="UP000004018">
    <property type="component" value="Unassembled WGS sequence"/>
</dbReference>
<dbReference type="InterPro" id="IPR015421">
    <property type="entry name" value="PyrdxlP-dep_Trfase_major"/>
</dbReference>
<sequence length="409" mass="45180">MAAADREGKKLQDVVFSIGMAAQQAAAQYGADRVVNATVGCYAGEDGKIACLPLVEKLYRALPIRDFVAYAPPLGLDSYGRAVQEEVFADRRPDLYCETVATAGGTGALHIAVANYAERGERVLVADWRWAVYDSVCEEVGRKVRTFTLLREDGTFHQEAFAEAVHELLQTQDSLVIILNTPAHNPTGFALTYDDWRAVMDVCGEEEKKGKRLSLVVDIAYIAYSGEPHEVRRFMELFKGAGEHLLIMIAFSMSKGYTLYGQRTGALVGLSSSRAVIDEFRELGKYSARTAWSNVNRAAMTLLTNIRRDKTLTAELEAERRAFFDTIMRRAAMFTKEARATGLPMIPYTAGFFISLPHAAPMQVCRRLQARRIFALPVHGGIRLGICSIPERQLPGLAAAIQATATEDR</sequence>
<dbReference type="InterPro" id="IPR000796">
    <property type="entry name" value="Asp_trans"/>
</dbReference>
<reference evidence="9 11" key="3">
    <citation type="submission" date="2011-04" db="EMBL/GenBank/DDBJ databases">
        <authorList>
            <person name="Harkins D.M."/>
            <person name="Madupu R."/>
            <person name="Durkin A.S."/>
            <person name="Torralba M."/>
            <person name="Methe B."/>
            <person name="Sutton G.G."/>
            <person name="Nelson K.E."/>
        </authorList>
    </citation>
    <scope>NUCLEOTIDE SEQUENCE [LARGE SCALE GENOMIC DNA]</scope>
    <source>
        <strain evidence="9 11">UPII 199-6</strain>
    </source>
</reference>
<dbReference type="SUPFAM" id="SSF53383">
    <property type="entry name" value="PLP-dependent transferases"/>
    <property type="match status" value="1"/>
</dbReference>
<dbReference type="eggNOG" id="COG1448">
    <property type="taxonomic scope" value="Bacteria"/>
</dbReference>
<evidence type="ECO:0000256" key="5">
    <source>
        <dbReference type="ARBA" id="ARBA00022679"/>
    </source>
</evidence>
<keyword evidence="5 8" id="KW-0808">Transferase</keyword>
<dbReference type="Proteomes" id="UP000003242">
    <property type="component" value="Unassembled WGS sequence"/>
</dbReference>
<comment type="caution">
    <text evidence="8">The sequence shown here is derived from an EMBL/GenBank/DDBJ whole genome shotgun (WGS) entry which is preliminary data.</text>
</comment>
<comment type="cofactor">
    <cofactor evidence="1">
        <name>pyridoxal 5'-phosphate</name>
        <dbReference type="ChEBI" id="CHEBI:597326"/>
    </cofactor>
</comment>
<evidence type="ECO:0000313" key="9">
    <source>
        <dbReference type="EMBL" id="EGL42206.1"/>
    </source>
</evidence>
<dbReference type="InterPro" id="IPR015422">
    <property type="entry name" value="PyrdxlP-dep_Trfase_small"/>
</dbReference>
<dbReference type="EC" id="2.6.1.-" evidence="8"/>
<evidence type="ECO:0000313" key="10">
    <source>
        <dbReference type="Proteomes" id="UP000003242"/>
    </source>
</evidence>
<dbReference type="EMBL" id="AFIJ01000006">
    <property type="protein sequence ID" value="EGL42206.1"/>
    <property type="molecule type" value="Genomic_DNA"/>
</dbReference>
<name>D3LTL7_9FIRM</name>
<dbReference type="GO" id="GO:0006520">
    <property type="term" value="P:amino acid metabolic process"/>
    <property type="evidence" value="ECO:0007669"/>
    <property type="project" value="InterPro"/>
</dbReference>
<comment type="similarity">
    <text evidence="2">Belongs to the class-I pyridoxal-phosphate-dependent aminotransferase family.</text>
</comment>
<dbReference type="AlphaFoldDB" id="D3LTL7"/>
<evidence type="ECO:0000256" key="2">
    <source>
        <dbReference type="ARBA" id="ARBA00007441"/>
    </source>
</evidence>
<organism evidence="8 10">
    <name type="scientific">Megasphaera lornae</name>
    <dbReference type="NCBI Taxonomy" id="1000568"/>
    <lineage>
        <taxon>Bacteria</taxon>
        <taxon>Bacillati</taxon>
        <taxon>Bacillota</taxon>
        <taxon>Negativicutes</taxon>
        <taxon>Veillonellales</taxon>
        <taxon>Veillonellaceae</taxon>
        <taxon>Megasphaera</taxon>
    </lineage>
</organism>
<dbReference type="PANTHER" id="PTHR11879:SF22">
    <property type="entry name" value="ASPARTATE AMINOTRANSFERASE, MITOCHONDRIAL"/>
    <property type="match status" value="1"/>
</dbReference>
<reference evidence="8" key="2">
    <citation type="submission" date="2009-12" db="EMBL/GenBank/DDBJ databases">
        <authorList>
            <person name="Madupu R."/>
            <person name="Durkin A.S."/>
            <person name="Torralba M."/>
            <person name="Methe B."/>
            <person name="Sutton G.G."/>
            <person name="Strausberg R.L."/>
            <person name="Nelson K.E."/>
        </authorList>
    </citation>
    <scope>NUCLEOTIDE SEQUENCE</scope>
    <source>
        <strain evidence="8">28L</strain>
    </source>
</reference>
<protein>
    <submittedName>
        <fullName evidence="8">Aminotransferase, class I/II</fullName>
        <ecNumber evidence="8">2.6.1.-</ecNumber>
    </submittedName>
</protein>
<comment type="subunit">
    <text evidence="3">Homodimer.</text>
</comment>
<keyword evidence="4 8" id="KW-0032">Aminotransferase</keyword>
<feature type="domain" description="Aminotransferase class I/classII large" evidence="7">
    <location>
        <begin position="34"/>
        <end position="401"/>
    </location>
</feature>
<reference evidence="10" key="1">
    <citation type="submission" date="2009-12" db="EMBL/GenBank/DDBJ databases">
        <title>Sequence of Clostridiales genomosp. BVAB3 str. UPII9-5.</title>
        <authorList>
            <person name="Madupu R."/>
            <person name="Durkin A.S."/>
            <person name="Torralba M."/>
            <person name="Methe B."/>
            <person name="Sutton G.G."/>
            <person name="Strausberg R.L."/>
            <person name="Nelson K.E."/>
        </authorList>
    </citation>
    <scope>NUCLEOTIDE SEQUENCE [LARGE SCALE GENOMIC DNA]</scope>
    <source>
        <strain evidence="10">28L</strain>
    </source>
</reference>
<proteinExistence type="inferred from homology"/>
<evidence type="ECO:0000256" key="6">
    <source>
        <dbReference type="ARBA" id="ARBA00022898"/>
    </source>
</evidence>
<dbReference type="GO" id="GO:0008483">
    <property type="term" value="F:transaminase activity"/>
    <property type="evidence" value="ECO:0007669"/>
    <property type="project" value="UniProtKB-KW"/>
</dbReference>
<accession>D3LTL7</accession>
<evidence type="ECO:0000259" key="7">
    <source>
        <dbReference type="Pfam" id="PF00155"/>
    </source>
</evidence>
<evidence type="ECO:0000256" key="3">
    <source>
        <dbReference type="ARBA" id="ARBA00011738"/>
    </source>
</evidence>
<dbReference type="Pfam" id="PF00155">
    <property type="entry name" value="Aminotran_1_2"/>
    <property type="match status" value="1"/>
</dbReference>
<evidence type="ECO:0000313" key="11">
    <source>
        <dbReference type="Proteomes" id="UP000004018"/>
    </source>
</evidence>
<dbReference type="Gene3D" id="3.90.1150.10">
    <property type="entry name" value="Aspartate Aminotransferase, domain 1"/>
    <property type="match status" value="1"/>
</dbReference>
<evidence type="ECO:0000313" key="8">
    <source>
        <dbReference type="EMBL" id="EFD94556.1"/>
    </source>
</evidence>
<gene>
    <name evidence="8" type="ORF">HMPREF0889_0633</name>
    <name evidence="9" type="ORF">HMPREF1039_1448</name>
</gene>
<dbReference type="OrthoDB" id="9766445at2"/>
<dbReference type="InterPro" id="IPR015424">
    <property type="entry name" value="PyrdxlP-dep_Trfase"/>
</dbReference>
<dbReference type="EMBL" id="ADGP01000009">
    <property type="protein sequence ID" value="EFD94556.1"/>
    <property type="molecule type" value="Genomic_DNA"/>
</dbReference>
<dbReference type="PANTHER" id="PTHR11879">
    <property type="entry name" value="ASPARTATE AMINOTRANSFERASE"/>
    <property type="match status" value="1"/>
</dbReference>
<keyword evidence="6" id="KW-0663">Pyridoxal phosphate</keyword>
<dbReference type="GO" id="GO:0042802">
    <property type="term" value="F:identical protein binding"/>
    <property type="evidence" value="ECO:0007669"/>
    <property type="project" value="TreeGrafter"/>
</dbReference>
<dbReference type="Gene3D" id="3.40.640.10">
    <property type="entry name" value="Type I PLP-dependent aspartate aminotransferase-like (Major domain)"/>
    <property type="match status" value="1"/>
</dbReference>
<evidence type="ECO:0000256" key="4">
    <source>
        <dbReference type="ARBA" id="ARBA00022576"/>
    </source>
</evidence>
<dbReference type="GO" id="GO:0030170">
    <property type="term" value="F:pyridoxal phosphate binding"/>
    <property type="evidence" value="ECO:0007669"/>
    <property type="project" value="InterPro"/>
</dbReference>
<dbReference type="CDD" id="cd00609">
    <property type="entry name" value="AAT_like"/>
    <property type="match status" value="1"/>
</dbReference>
<evidence type="ECO:0000256" key="1">
    <source>
        <dbReference type="ARBA" id="ARBA00001933"/>
    </source>
</evidence>
<keyword evidence="11" id="KW-1185">Reference proteome</keyword>